<dbReference type="EMBL" id="CP033924">
    <property type="protein sequence ID" value="AZA83744.1"/>
    <property type="molecule type" value="Genomic_DNA"/>
</dbReference>
<dbReference type="EMBL" id="PPEH01000005">
    <property type="protein sequence ID" value="PNW12963.1"/>
    <property type="molecule type" value="Genomic_DNA"/>
</dbReference>
<sequence>MYNNIRIDLIRSECKNTIENLEVWLRNLIDNELLENYGDNYLEFVNADGSRLIKNEIVKDASERKASDPERYPRTIDAMLLDDEIKIICNPNLFRICFNKALQAAYPNGNDVARSFLNQLIPIRNKLYHSNPISVREAEKVMCYSNDVIDSIKLYYKMKNVEKKYNVPTIIKVTDSLGNIFYSSQIQRNSTGRGICETRLNENNILYAGDRISIEVDVDSSFDKNDYTINWIFDKKESSTFEEDFNKITIIIENQHVRTDFCIYCVIISKEDWHRCGDVDDSVGIMYEIAPRK</sequence>
<proteinExistence type="predicted"/>
<keyword evidence="4" id="KW-1185">Reference proteome</keyword>
<name>A0A3G6RLQ3_CHRLC</name>
<accession>A0A3G6RLQ3</accession>
<evidence type="ECO:0000313" key="2">
    <source>
        <dbReference type="EMBL" id="PNW12963.1"/>
    </source>
</evidence>
<protein>
    <recommendedName>
        <fullName evidence="5">Swt1-like HEPN domain-containing protein</fullName>
    </recommendedName>
</protein>
<evidence type="ECO:0008006" key="5">
    <source>
        <dbReference type="Google" id="ProtNLM"/>
    </source>
</evidence>
<evidence type="ECO:0000313" key="3">
    <source>
        <dbReference type="Proteomes" id="UP000236262"/>
    </source>
</evidence>
<reference evidence="2 3" key="1">
    <citation type="submission" date="2018-01" db="EMBL/GenBank/DDBJ databases">
        <title>Draft genome sequences of Chryseobacterium lactis NCTC11390, Chryseobacterium oncorhynchi 701B-08, and Chryseobacterium viscerum 687B-08.</title>
        <authorList>
            <person name="Jeong J.-J."/>
            <person name="Lee Y.J."/>
            <person name="Park B."/>
            <person name="Choi I.-G."/>
            <person name="Kim K.D."/>
        </authorList>
    </citation>
    <scope>NUCLEOTIDE SEQUENCE [LARGE SCALE GENOMIC DNA]</scope>
    <source>
        <strain evidence="2 3">NCTC11390</strain>
    </source>
</reference>
<dbReference type="KEGG" id="clac:EG342_18450"/>
<dbReference type="Proteomes" id="UP000279972">
    <property type="component" value="Chromosome"/>
</dbReference>
<dbReference type="OrthoDB" id="8265499at2"/>
<evidence type="ECO:0000313" key="1">
    <source>
        <dbReference type="EMBL" id="AZA83744.1"/>
    </source>
</evidence>
<reference evidence="1 4" key="2">
    <citation type="submission" date="2018-11" db="EMBL/GenBank/DDBJ databases">
        <title>Proposal to divide the Flavobacteriaceae and reorganize its genera based on Amino Acid Identity values calculated from whole genome sequences.</title>
        <authorList>
            <person name="Nicholson A.C."/>
            <person name="Gulvik C.A."/>
            <person name="Whitney A.M."/>
            <person name="Humrighouse B.W."/>
            <person name="Bell M."/>
            <person name="Holmes B."/>
            <person name="Steigerwalt A.G."/>
            <person name="Villarma A."/>
            <person name="Sheth M."/>
            <person name="Batra D."/>
            <person name="Pryor J."/>
            <person name="Bernardet J.-F."/>
            <person name="Hugo C."/>
            <person name="Kampfer P."/>
            <person name="Newman J."/>
            <person name="McQuiston J.R."/>
        </authorList>
    </citation>
    <scope>NUCLEOTIDE SEQUENCE [LARGE SCALE GENOMIC DNA]</scope>
    <source>
        <strain evidence="1 4">KC_1864</strain>
    </source>
</reference>
<gene>
    <name evidence="2" type="ORF">C1637_14115</name>
    <name evidence="1" type="ORF">EG342_18450</name>
</gene>
<dbReference type="AlphaFoldDB" id="A0A3G6RLQ3"/>
<evidence type="ECO:0000313" key="4">
    <source>
        <dbReference type="Proteomes" id="UP000279972"/>
    </source>
</evidence>
<organism evidence="2 3">
    <name type="scientific">Chryseobacterium lactis</name>
    <dbReference type="NCBI Taxonomy" id="1241981"/>
    <lineage>
        <taxon>Bacteria</taxon>
        <taxon>Pseudomonadati</taxon>
        <taxon>Bacteroidota</taxon>
        <taxon>Flavobacteriia</taxon>
        <taxon>Flavobacteriales</taxon>
        <taxon>Weeksellaceae</taxon>
        <taxon>Chryseobacterium group</taxon>
        <taxon>Chryseobacterium</taxon>
    </lineage>
</organism>
<dbReference type="Proteomes" id="UP000236262">
    <property type="component" value="Unassembled WGS sequence"/>
</dbReference>
<dbReference type="RefSeq" id="WP_103292366.1">
    <property type="nucleotide sequence ID" value="NZ_CP033924.1"/>
</dbReference>